<dbReference type="CDD" id="cd08556">
    <property type="entry name" value="GDPD"/>
    <property type="match status" value="1"/>
</dbReference>
<organism evidence="2 3">
    <name type="scientific">Arthrobacter alpinus</name>
    <dbReference type="NCBI Taxonomy" id="656366"/>
    <lineage>
        <taxon>Bacteria</taxon>
        <taxon>Bacillati</taxon>
        <taxon>Actinomycetota</taxon>
        <taxon>Actinomycetes</taxon>
        <taxon>Micrococcales</taxon>
        <taxon>Micrococcaceae</taxon>
        <taxon>Arthrobacter</taxon>
    </lineage>
</organism>
<dbReference type="Proteomes" id="UP000059574">
    <property type="component" value="Chromosome"/>
</dbReference>
<protein>
    <recommendedName>
        <fullName evidence="1">GP-PDE domain-containing protein</fullName>
    </recommendedName>
</protein>
<accession>A0A0S2M237</accession>
<dbReference type="PANTHER" id="PTHR46211">
    <property type="entry name" value="GLYCEROPHOSPHORYL DIESTER PHOSPHODIESTERASE"/>
    <property type="match status" value="1"/>
</dbReference>
<evidence type="ECO:0000313" key="3">
    <source>
        <dbReference type="Proteomes" id="UP000059574"/>
    </source>
</evidence>
<dbReference type="AlphaFoldDB" id="A0A0S2M237"/>
<evidence type="ECO:0000313" key="2">
    <source>
        <dbReference type="EMBL" id="ALO67789.1"/>
    </source>
</evidence>
<dbReference type="Gene3D" id="3.20.20.190">
    <property type="entry name" value="Phosphatidylinositol (PI) phosphodiesterase"/>
    <property type="match status" value="1"/>
</dbReference>
<dbReference type="InterPro" id="IPR017946">
    <property type="entry name" value="PLC-like_Pdiesterase_TIM-brl"/>
</dbReference>
<dbReference type="EMBL" id="CP013200">
    <property type="protein sequence ID" value="ALO67789.1"/>
    <property type="molecule type" value="Genomic_DNA"/>
</dbReference>
<evidence type="ECO:0000259" key="1">
    <source>
        <dbReference type="PROSITE" id="PS51704"/>
    </source>
</evidence>
<dbReference type="PANTHER" id="PTHR46211:SF14">
    <property type="entry name" value="GLYCEROPHOSPHODIESTER PHOSPHODIESTERASE"/>
    <property type="match status" value="1"/>
</dbReference>
<dbReference type="GO" id="GO:0008081">
    <property type="term" value="F:phosphoric diester hydrolase activity"/>
    <property type="evidence" value="ECO:0007669"/>
    <property type="project" value="InterPro"/>
</dbReference>
<dbReference type="SUPFAM" id="SSF51695">
    <property type="entry name" value="PLC-like phosphodiesterases"/>
    <property type="match status" value="1"/>
</dbReference>
<gene>
    <name evidence="2" type="ORF">AS189_16510</name>
</gene>
<name>A0A0S2M237_9MICC</name>
<dbReference type="Pfam" id="PF03009">
    <property type="entry name" value="GDPD"/>
    <property type="match status" value="1"/>
</dbReference>
<dbReference type="InterPro" id="IPR030395">
    <property type="entry name" value="GP_PDE_dom"/>
</dbReference>
<dbReference type="GO" id="GO:0006629">
    <property type="term" value="P:lipid metabolic process"/>
    <property type="evidence" value="ECO:0007669"/>
    <property type="project" value="InterPro"/>
</dbReference>
<reference evidence="2 3" key="2">
    <citation type="journal article" date="2016" name="J. Biotechnol.">
        <title>Complete genome sequence of Arthrobacter alpinus ERGS4:06, a yellow pigmented bacterium tolerant to cold and radiations isolated from Sikkim Himalaya.</title>
        <authorList>
            <person name="Kumar R."/>
            <person name="Singh D."/>
            <person name="Swarnkar M.K."/>
            <person name="Singh A.K."/>
            <person name="Kumar S."/>
        </authorList>
    </citation>
    <scope>NUCLEOTIDE SEQUENCE [LARGE SCALE GENOMIC DNA]</scope>
    <source>
        <strain evidence="2 3">ERGS4:06</strain>
    </source>
</reference>
<reference evidence="3" key="1">
    <citation type="submission" date="2015-11" db="EMBL/GenBank/DDBJ databases">
        <authorList>
            <person name="Kumar R."/>
            <person name="Singh D."/>
            <person name="Swarnkar M.K."/>
            <person name="Singh A.K."/>
            <person name="Kumar S."/>
        </authorList>
    </citation>
    <scope>NUCLEOTIDE SEQUENCE [LARGE SCALE GENOMIC DNA]</scope>
    <source>
        <strain evidence="3">ERGS4:06</strain>
    </source>
</reference>
<proteinExistence type="predicted"/>
<sequence length="493" mass="53093">MTEGNLLVAELKMNQAVGTVCVDRKVGVSRRQFFAALSTSMVLAGCSSPSRQINGQGIPTVAGLIARDKFLIAHRGSGDNWTEHTMAAYSSSLTAGATAIEVSVHATSDGILVCHHDESTLRMTGVDLDIGKHTFSELSGVLNDARAWLGPAAAPKPIPRLEAVLDAFASRAVIFIEDKQGTNTELLLDLMDKYPRSRERFVWKQPAASLAYVGAKARGYTTWGYFMDDSDGAIEKYSRRFDLVGIFNGASDDDIRKLVRVGIKTICWEIHTRSMAARVESLGVDGLMCSNYPYVSTNLALSGRDSFATGRRAAGDLPSALSWKFQPVIDPNEGSLAFNLPGPMGYSMGSLCPLPSEKALIRFEVRWPGTLPSQGTAGIAFGLADDSPFIPGISGRAGYILKIRPQGSMELATRKEGVSHGTVIGTHQITPMAPGEWRQFSIGFNGVAVGCSSGDFELSKFTVDDVSNRGKYFSLVTSNEAGTSVEFRNIIVQ</sequence>
<dbReference type="PROSITE" id="PS51704">
    <property type="entry name" value="GP_PDE"/>
    <property type="match status" value="1"/>
</dbReference>
<feature type="domain" description="GP-PDE" evidence="1">
    <location>
        <begin position="69"/>
        <end position="299"/>
    </location>
</feature>